<keyword evidence="3" id="KW-1003">Cell membrane</keyword>
<evidence type="ECO:0000256" key="5">
    <source>
        <dbReference type="ARBA" id="ARBA00022989"/>
    </source>
</evidence>
<keyword evidence="7 8" id="KW-0472">Membrane</keyword>
<evidence type="ECO:0000313" key="9">
    <source>
        <dbReference type="EMBL" id="MCS4488861.1"/>
    </source>
</evidence>
<keyword evidence="6" id="KW-0406">Ion transport</keyword>
<feature type="transmembrane region" description="Helical" evidence="8">
    <location>
        <begin position="50"/>
        <end position="71"/>
    </location>
</feature>
<gene>
    <name evidence="9" type="ORF">NXS10_07830</name>
</gene>
<dbReference type="InterPro" id="IPR003445">
    <property type="entry name" value="Cat_transpt"/>
</dbReference>
<keyword evidence="4 8" id="KW-0812">Transmembrane</keyword>
<keyword evidence="5 8" id="KW-1133">Transmembrane helix</keyword>
<evidence type="ECO:0000256" key="1">
    <source>
        <dbReference type="ARBA" id="ARBA00004651"/>
    </source>
</evidence>
<organism evidence="9 10">
    <name type="scientific">Streptococcus sciuri</name>
    <dbReference type="NCBI Taxonomy" id="2973939"/>
    <lineage>
        <taxon>Bacteria</taxon>
        <taxon>Bacillati</taxon>
        <taxon>Bacillota</taxon>
        <taxon>Bacilli</taxon>
        <taxon>Lactobacillales</taxon>
        <taxon>Streptococcaceae</taxon>
        <taxon>Streptococcus</taxon>
    </lineage>
</organism>
<accession>A0ABT2FA14</accession>
<keyword evidence="2" id="KW-0813">Transport</keyword>
<comment type="subcellular location">
    <subcellularLocation>
        <location evidence="1">Cell membrane</location>
        <topology evidence="1">Multi-pass membrane protein</topology>
    </subcellularLocation>
</comment>
<proteinExistence type="predicted"/>
<dbReference type="PANTHER" id="PTHR32024:SF1">
    <property type="entry name" value="KTR SYSTEM POTASSIUM UPTAKE PROTEIN B"/>
    <property type="match status" value="1"/>
</dbReference>
<comment type="caution">
    <text evidence="9">The sequence shown here is derived from an EMBL/GenBank/DDBJ whole genome shotgun (WGS) entry which is preliminary data.</text>
</comment>
<dbReference type="RefSeq" id="WP_259139273.1">
    <property type="nucleotide sequence ID" value="NZ_JANUXX010000010.1"/>
</dbReference>
<dbReference type="PANTHER" id="PTHR32024">
    <property type="entry name" value="TRK SYSTEM POTASSIUM UPTAKE PROTEIN TRKG-RELATED"/>
    <property type="match status" value="1"/>
</dbReference>
<keyword evidence="10" id="KW-1185">Reference proteome</keyword>
<evidence type="ECO:0000256" key="3">
    <source>
        <dbReference type="ARBA" id="ARBA00022475"/>
    </source>
</evidence>
<evidence type="ECO:0000256" key="2">
    <source>
        <dbReference type="ARBA" id="ARBA00022448"/>
    </source>
</evidence>
<evidence type="ECO:0000313" key="10">
    <source>
        <dbReference type="Proteomes" id="UP001206548"/>
    </source>
</evidence>
<dbReference type="Proteomes" id="UP001206548">
    <property type="component" value="Unassembled WGS sequence"/>
</dbReference>
<name>A0ABT2FA14_9STRE</name>
<feature type="transmembrane region" description="Helical" evidence="8">
    <location>
        <begin position="20"/>
        <end position="38"/>
    </location>
</feature>
<dbReference type="EMBL" id="JANUXX010000010">
    <property type="protein sequence ID" value="MCS4488861.1"/>
    <property type="molecule type" value="Genomic_DNA"/>
</dbReference>
<feature type="transmembrane region" description="Helical" evidence="8">
    <location>
        <begin position="360"/>
        <end position="382"/>
    </location>
</feature>
<feature type="transmembrane region" description="Helical" evidence="8">
    <location>
        <begin position="78"/>
        <end position="101"/>
    </location>
</feature>
<feature type="transmembrane region" description="Helical" evidence="8">
    <location>
        <begin position="128"/>
        <end position="149"/>
    </location>
</feature>
<feature type="transmembrane region" description="Helical" evidence="8">
    <location>
        <begin position="197"/>
        <end position="216"/>
    </location>
</feature>
<feature type="transmembrane region" description="Helical" evidence="8">
    <location>
        <begin position="421"/>
        <end position="442"/>
    </location>
</feature>
<evidence type="ECO:0000256" key="4">
    <source>
        <dbReference type="ARBA" id="ARBA00022692"/>
    </source>
</evidence>
<reference evidence="9 10" key="1">
    <citation type="journal article" date="2023" name="Int. J. Syst. Evol. Microbiol.">
        <title>Streptococcus sciuri sp. nov., Staphylococcus marylandisciuri sp. nov. and Staphylococcus americanisciuri sp. nov., isolated from faeces of eastern grey squirrel (Sciurus carolinensis).</title>
        <authorList>
            <person name="Volokhov D.V."/>
            <person name="Zagorodnyaya T.A."/>
            <person name="Furtak V.A."/>
            <person name="Nattanmai G."/>
            <person name="Randall L."/>
            <person name="Jose S."/>
            <person name="Gao Y."/>
            <person name="Eisenberg T."/>
            <person name="Delmonte P."/>
            <person name="Blom J."/>
            <person name="Mitchell K.K."/>
        </authorList>
    </citation>
    <scope>NUCLEOTIDE SEQUENCE [LARGE SCALE GENOMIC DNA]</scope>
    <source>
        <strain evidence="9 10">SQ9-PEA</strain>
    </source>
</reference>
<feature type="transmembrane region" description="Helical" evidence="8">
    <location>
        <begin position="308"/>
        <end position="339"/>
    </location>
</feature>
<evidence type="ECO:0000256" key="7">
    <source>
        <dbReference type="ARBA" id="ARBA00023136"/>
    </source>
</evidence>
<sequence>MFSIFNRHQLSITKQLSVSFLLVIFVGSFLLSLPIMHYPNAPATTYLDHLFTAISMVCVTGLSVFPIAHVYNGFGQLIALLLIQIGGLGLVTLISVSYFVLNRKLSLRDQHLLQSAITYDSANNLKNYLFTIYRVTLIIESVCSCLLMIDFIPRYGLGNGIFNSLFLSVSAFCNAGFDNLGASSLQGFKTNTLVNLIIAFLIISGGLGFMVWGNLYHATKHFITSRPKHLRSFTKQLNSHTLLVLETTVALLILGTTLSWLLESSNVRTIGQLSFTKQGLVSFFQSVTMRTAGFSTIDYAHSKNATNLIYIIQMMIGGAPGGTAGGLKVTVVAVLFLLLKSEARGQTQVTYHFRTIPQKITRQTLVILIFFFSTLLAAYLLLLEFEPHLSPFSLFFEASSALATVGVSMDITTKLSTAGRIIIMLLMFIGRVGPITVLMALLQNHQKEVSYAKTDIILG</sequence>
<dbReference type="Pfam" id="PF02386">
    <property type="entry name" value="TrkH"/>
    <property type="match status" value="1"/>
</dbReference>
<feature type="transmembrane region" description="Helical" evidence="8">
    <location>
        <begin position="156"/>
        <end position="177"/>
    </location>
</feature>
<feature type="transmembrane region" description="Helical" evidence="8">
    <location>
        <begin position="237"/>
        <end position="262"/>
    </location>
</feature>
<protein>
    <submittedName>
        <fullName evidence="9">TrkH family potassium uptake protein</fullName>
    </submittedName>
</protein>
<evidence type="ECO:0000256" key="6">
    <source>
        <dbReference type="ARBA" id="ARBA00023065"/>
    </source>
</evidence>
<evidence type="ECO:0000256" key="8">
    <source>
        <dbReference type="SAM" id="Phobius"/>
    </source>
</evidence>